<evidence type="ECO:0000313" key="6">
    <source>
        <dbReference type="Proteomes" id="UP000006310"/>
    </source>
</evidence>
<sequence>MKNSLAETTKRRLPDDDEGTSKVDKRVNQDYKRSRDLNCVIVRNLPKSSNQHKIRKLFQDCGEIKHIDVCESEDKTTRISKIEFCNYDETLSALTKTLKQVGAKRIEVSIYKDSTLWITNFPPGYTAVDIKLLFSELNKSVLSVRLPSLRFNANRRFAYVDLLCPEDAQYCISALNGKDIDGYSLVIKVSNPLERTKRTDAAVVERREIFVRNLDAQTITEEQLRLAFAGFGSIEGIRIPKGPDHETSGDLKNACAFITYKIHEEALAAVSLNNTDLNGRTITVALADRKSYLERQEIKHILNNSNSGRSLNIFSLYPLSDRVSKEQIRILLKDSCSVETESIKDIFLVTDLKGALVDCNDDKVAAKCIMKLDNTTFQNKTINCGSVNDLKNSGRGKPTRHQRPALLEVRPQTVTETKNEEPVSKPQMSNDDFRKMFLGK</sequence>
<dbReference type="InterPro" id="IPR031766">
    <property type="entry name" value="RRM_occluded"/>
</dbReference>
<protein>
    <recommendedName>
        <fullName evidence="4">RRM domain-containing protein</fullName>
    </recommendedName>
</protein>
<dbReference type="GO" id="GO:0017070">
    <property type="term" value="F:U6 snRNA binding"/>
    <property type="evidence" value="ECO:0007669"/>
    <property type="project" value="EnsemblFungi"/>
</dbReference>
<dbReference type="SUPFAM" id="SSF54928">
    <property type="entry name" value="RNA-binding domain, RBD"/>
    <property type="match status" value="3"/>
</dbReference>
<dbReference type="OMA" id="AYIDMAS"/>
<dbReference type="KEGG" id="kng:KNAG_0J00360"/>
<dbReference type="AlphaFoldDB" id="J7S9H8"/>
<dbReference type="Pfam" id="PF00076">
    <property type="entry name" value="RRM_1"/>
    <property type="match status" value="3"/>
</dbReference>
<dbReference type="InterPro" id="IPR050502">
    <property type="entry name" value="Euk_RNA-bind_prot"/>
</dbReference>
<evidence type="ECO:0000313" key="5">
    <source>
        <dbReference type="EMBL" id="CCK72119.1"/>
    </source>
</evidence>
<dbReference type="GO" id="GO:0005681">
    <property type="term" value="C:spliceosomal complex"/>
    <property type="evidence" value="ECO:0007669"/>
    <property type="project" value="EnsemblFungi"/>
</dbReference>
<dbReference type="Gene3D" id="3.30.70.330">
    <property type="match status" value="4"/>
</dbReference>
<feature type="region of interest" description="Disordered" evidence="3">
    <location>
        <begin position="1"/>
        <end position="27"/>
    </location>
</feature>
<evidence type="ECO:0000256" key="1">
    <source>
        <dbReference type="ARBA" id="ARBA00022884"/>
    </source>
</evidence>
<organism evidence="5 6">
    <name type="scientific">Huiozyma naganishii (strain ATCC MYA-139 / BCRC 22969 / CBS 8797 / KCTC 17520 / NBRC 10181 / NCYC 3082 / Yp74L-3)</name>
    <name type="common">Yeast</name>
    <name type="synonym">Kazachstania naganishii</name>
    <dbReference type="NCBI Taxonomy" id="1071383"/>
    <lineage>
        <taxon>Eukaryota</taxon>
        <taxon>Fungi</taxon>
        <taxon>Dikarya</taxon>
        <taxon>Ascomycota</taxon>
        <taxon>Saccharomycotina</taxon>
        <taxon>Saccharomycetes</taxon>
        <taxon>Saccharomycetales</taxon>
        <taxon>Saccharomycetaceae</taxon>
        <taxon>Huiozyma</taxon>
    </lineage>
</organism>
<reference evidence="5 6" key="1">
    <citation type="journal article" date="2011" name="Proc. Natl. Acad. Sci. U.S.A.">
        <title>Evolutionary erosion of yeast sex chromosomes by mating-type switching accidents.</title>
        <authorList>
            <person name="Gordon J.L."/>
            <person name="Armisen D."/>
            <person name="Proux-Wera E."/>
            <person name="Oheigeartaigh S.S."/>
            <person name="Byrne K.P."/>
            <person name="Wolfe K.H."/>
        </authorList>
    </citation>
    <scope>NUCLEOTIDE SEQUENCE [LARGE SCALE GENOMIC DNA]</scope>
    <source>
        <strain evidence="6">ATCC MYA-139 / BCRC 22969 / CBS 8797 / CCRC 22969 / KCTC 17520 / NBRC 10181 / NCYC 3082</strain>
    </source>
</reference>
<dbReference type="InterPro" id="IPR008669">
    <property type="entry name" value="LSM_interact"/>
</dbReference>
<dbReference type="GeneID" id="34527874"/>
<evidence type="ECO:0000259" key="4">
    <source>
        <dbReference type="PROSITE" id="PS50102"/>
    </source>
</evidence>
<dbReference type="InterPro" id="IPR035979">
    <property type="entry name" value="RBD_domain_sf"/>
</dbReference>
<dbReference type="SMART" id="SM00360">
    <property type="entry name" value="RRM"/>
    <property type="match status" value="4"/>
</dbReference>
<proteinExistence type="predicted"/>
<dbReference type="GO" id="GO:0003729">
    <property type="term" value="F:mRNA binding"/>
    <property type="evidence" value="ECO:0007669"/>
    <property type="project" value="TreeGrafter"/>
</dbReference>
<dbReference type="Pfam" id="PF16842">
    <property type="entry name" value="RRM_occluded"/>
    <property type="match status" value="1"/>
</dbReference>
<dbReference type="PROSITE" id="PS50102">
    <property type="entry name" value="RRM"/>
    <property type="match status" value="3"/>
</dbReference>
<dbReference type="GO" id="GO:0005688">
    <property type="term" value="C:U6 snRNP"/>
    <property type="evidence" value="ECO:0007669"/>
    <property type="project" value="EnsemblFungi"/>
</dbReference>
<feature type="region of interest" description="Disordered" evidence="3">
    <location>
        <begin position="412"/>
        <end position="432"/>
    </location>
</feature>
<feature type="domain" description="RRM" evidence="4">
    <location>
        <begin position="114"/>
        <end position="192"/>
    </location>
</feature>
<feature type="domain" description="RRM" evidence="4">
    <location>
        <begin position="207"/>
        <end position="289"/>
    </location>
</feature>
<keyword evidence="1 2" id="KW-0694">RNA-binding</keyword>
<dbReference type="GO" id="GO:0000244">
    <property type="term" value="P:spliceosomal tri-snRNP complex assembly"/>
    <property type="evidence" value="ECO:0007669"/>
    <property type="project" value="EnsemblFungi"/>
</dbReference>
<dbReference type="STRING" id="1071383.J7S9H8"/>
<dbReference type="HOGENOM" id="CLU_621223_0_0_1"/>
<dbReference type="Proteomes" id="UP000006310">
    <property type="component" value="Chromosome 10"/>
</dbReference>
<evidence type="ECO:0000256" key="2">
    <source>
        <dbReference type="PROSITE-ProRule" id="PRU00176"/>
    </source>
</evidence>
<gene>
    <name evidence="5" type="primary">KNAG0J00360</name>
    <name evidence="5" type="ordered locus">KNAG_0J00360</name>
</gene>
<accession>J7S9H8</accession>
<dbReference type="PANTHER" id="PTHR48025">
    <property type="entry name" value="OS02G0815200 PROTEIN"/>
    <property type="match status" value="1"/>
</dbReference>
<dbReference type="InterPro" id="IPR000504">
    <property type="entry name" value="RRM_dom"/>
</dbReference>
<name>J7S9H8_HUIN7</name>
<dbReference type="EMBL" id="HE978323">
    <property type="protein sequence ID" value="CCK72119.1"/>
    <property type="molecule type" value="Genomic_DNA"/>
</dbReference>
<evidence type="ECO:0000256" key="3">
    <source>
        <dbReference type="SAM" id="MobiDB-lite"/>
    </source>
</evidence>
<dbReference type="PANTHER" id="PTHR48025:SF1">
    <property type="entry name" value="RRM DOMAIN-CONTAINING PROTEIN"/>
    <property type="match status" value="1"/>
</dbReference>
<feature type="domain" description="RRM" evidence="4">
    <location>
        <begin position="38"/>
        <end position="113"/>
    </location>
</feature>
<reference evidence="6" key="2">
    <citation type="submission" date="2012-08" db="EMBL/GenBank/DDBJ databases">
        <title>Genome sequence of Kazachstania naganishii.</title>
        <authorList>
            <person name="Gordon J.L."/>
            <person name="Armisen D."/>
            <person name="Proux-Wera E."/>
            <person name="OhEigeartaigh S.S."/>
            <person name="Byrne K.P."/>
            <person name="Wolfe K.H."/>
        </authorList>
    </citation>
    <scope>NUCLEOTIDE SEQUENCE [LARGE SCALE GENOMIC DNA]</scope>
    <source>
        <strain evidence="6">ATCC MYA-139 / BCRC 22969 / CBS 8797 / CCRC 22969 / KCTC 17520 / NBRC 10181 / NCYC 3082</strain>
    </source>
</reference>
<feature type="compositionally biased region" description="Basic and acidic residues" evidence="3">
    <location>
        <begin position="8"/>
        <end position="27"/>
    </location>
</feature>
<dbReference type="eggNOG" id="KOG0128">
    <property type="taxonomic scope" value="Eukaryota"/>
</dbReference>
<dbReference type="InterPro" id="IPR012677">
    <property type="entry name" value="Nucleotide-bd_a/b_plait_sf"/>
</dbReference>
<dbReference type="Pfam" id="PF05391">
    <property type="entry name" value="Lsm_interact"/>
    <property type="match status" value="1"/>
</dbReference>
<dbReference type="RefSeq" id="XP_022466364.1">
    <property type="nucleotide sequence ID" value="XM_022610027.1"/>
</dbReference>
<dbReference type="OrthoDB" id="360390at2759"/>
<keyword evidence="6" id="KW-1185">Reference proteome</keyword>
<dbReference type="GO" id="GO:0000245">
    <property type="term" value="P:spliceosomal complex assembly"/>
    <property type="evidence" value="ECO:0007669"/>
    <property type="project" value="EnsemblFungi"/>
</dbReference>